<dbReference type="NCBIfam" id="TIGR01214">
    <property type="entry name" value="rmlD"/>
    <property type="match status" value="1"/>
</dbReference>
<dbReference type="EC" id="1.1.1.133" evidence="3 6"/>
<evidence type="ECO:0000256" key="6">
    <source>
        <dbReference type="RuleBase" id="RU364082"/>
    </source>
</evidence>
<dbReference type="EMBL" id="JBHLTG010000003">
    <property type="protein sequence ID" value="MFC0678870.1"/>
    <property type="molecule type" value="Genomic_DNA"/>
</dbReference>
<accession>A0ABV6RPG1</accession>
<dbReference type="PANTHER" id="PTHR10491">
    <property type="entry name" value="DTDP-4-DEHYDRORHAMNOSE REDUCTASE"/>
    <property type="match status" value="1"/>
</dbReference>
<comment type="cofactor">
    <cofactor evidence="6">
        <name>Mg(2+)</name>
        <dbReference type="ChEBI" id="CHEBI:18420"/>
    </cofactor>
    <text evidence="6">Binds 1 Mg(2+) ion per monomer.</text>
</comment>
<dbReference type="GO" id="GO:0008831">
    <property type="term" value="F:dTDP-4-dehydrorhamnose reductase activity"/>
    <property type="evidence" value="ECO:0007669"/>
    <property type="project" value="UniProtKB-EC"/>
</dbReference>
<comment type="pathway">
    <text evidence="1 6">Carbohydrate biosynthesis; dTDP-L-rhamnose biosynthesis.</text>
</comment>
<dbReference type="Gene3D" id="3.40.50.720">
    <property type="entry name" value="NAD(P)-binding Rossmann-like Domain"/>
    <property type="match status" value="1"/>
</dbReference>
<evidence type="ECO:0000256" key="4">
    <source>
        <dbReference type="ARBA" id="ARBA00017099"/>
    </source>
</evidence>
<comment type="caution">
    <text evidence="8">The sequence shown here is derived from an EMBL/GenBank/DDBJ whole genome shotgun (WGS) entry which is preliminary data.</text>
</comment>
<dbReference type="InterPro" id="IPR005913">
    <property type="entry name" value="dTDP_dehydrorham_reduct"/>
</dbReference>
<dbReference type="Proteomes" id="UP001589896">
    <property type="component" value="Unassembled WGS sequence"/>
</dbReference>
<evidence type="ECO:0000256" key="3">
    <source>
        <dbReference type="ARBA" id="ARBA00012929"/>
    </source>
</evidence>
<organism evidence="8 9">
    <name type="scientific">Lysobacter korlensis</name>
    <dbReference type="NCBI Taxonomy" id="553636"/>
    <lineage>
        <taxon>Bacteria</taxon>
        <taxon>Pseudomonadati</taxon>
        <taxon>Pseudomonadota</taxon>
        <taxon>Gammaproteobacteria</taxon>
        <taxon>Lysobacterales</taxon>
        <taxon>Lysobacteraceae</taxon>
        <taxon>Lysobacter</taxon>
    </lineage>
</organism>
<keyword evidence="9" id="KW-1185">Reference proteome</keyword>
<dbReference type="InterPro" id="IPR036291">
    <property type="entry name" value="NAD(P)-bd_dom_sf"/>
</dbReference>
<comment type="catalytic activity">
    <reaction evidence="5 6">
        <text>dTDP-beta-L-rhamnose + NADP(+) = dTDP-4-dehydro-beta-L-rhamnose + NADPH + H(+)</text>
        <dbReference type="Rhea" id="RHEA:21796"/>
        <dbReference type="ChEBI" id="CHEBI:15378"/>
        <dbReference type="ChEBI" id="CHEBI:57510"/>
        <dbReference type="ChEBI" id="CHEBI:57783"/>
        <dbReference type="ChEBI" id="CHEBI:58349"/>
        <dbReference type="ChEBI" id="CHEBI:62830"/>
        <dbReference type="EC" id="1.1.1.133"/>
    </reaction>
</comment>
<proteinExistence type="inferred from homology"/>
<sequence>MKVLLLGGNGQVGHELRRSLAPLGDLVVTTRDGLLTGGATCEVLDLADLDAIAPLVDRVQPDLVVNATAYTAVDRAESEREQAMRINAEAPRRLAEACHRAGASLVHYSTDYVFSGDATAPYGEEAPTCPVGAYGASKLAGEEAIRESGVSHLILRTAWVYGLHGNNFMRTMLRLGGEREELRVVSDQVGCPTPAWLIADVTAQLLQIRTPTPTGVLHLVSRGKTSWHGFAEAIFEVAERRRVISRPPRVLAIPTSEYPTPARRPAYSVLDTTEVVRWLRRELPDWRVALEGTFDRAQKGMSCFRLLNMPEKR</sequence>
<gene>
    <name evidence="8" type="primary">rfbD</name>
    <name evidence="8" type="ORF">ACFFGH_13555</name>
</gene>
<evidence type="ECO:0000313" key="9">
    <source>
        <dbReference type="Proteomes" id="UP001589896"/>
    </source>
</evidence>
<dbReference type="InterPro" id="IPR029903">
    <property type="entry name" value="RmlD-like-bd"/>
</dbReference>
<comment type="function">
    <text evidence="6">Catalyzes the reduction of dTDP-6-deoxy-L-lyxo-4-hexulose to yield dTDP-L-rhamnose.</text>
</comment>
<dbReference type="Gene3D" id="3.90.25.10">
    <property type="entry name" value="UDP-galactose 4-epimerase, domain 1"/>
    <property type="match status" value="1"/>
</dbReference>
<name>A0ABV6RPG1_9GAMM</name>
<evidence type="ECO:0000256" key="2">
    <source>
        <dbReference type="ARBA" id="ARBA00010944"/>
    </source>
</evidence>
<dbReference type="SUPFAM" id="SSF51735">
    <property type="entry name" value="NAD(P)-binding Rossmann-fold domains"/>
    <property type="match status" value="1"/>
</dbReference>
<evidence type="ECO:0000256" key="1">
    <source>
        <dbReference type="ARBA" id="ARBA00004781"/>
    </source>
</evidence>
<keyword evidence="6" id="KW-0521">NADP</keyword>
<dbReference type="RefSeq" id="WP_386669105.1">
    <property type="nucleotide sequence ID" value="NZ_JBHLTG010000003.1"/>
</dbReference>
<reference evidence="8 9" key="1">
    <citation type="submission" date="2024-09" db="EMBL/GenBank/DDBJ databases">
        <authorList>
            <person name="Sun Q."/>
            <person name="Mori K."/>
        </authorList>
    </citation>
    <scope>NUCLEOTIDE SEQUENCE [LARGE SCALE GENOMIC DNA]</scope>
    <source>
        <strain evidence="8 9">KCTC 23076</strain>
    </source>
</reference>
<evidence type="ECO:0000259" key="7">
    <source>
        <dbReference type="Pfam" id="PF04321"/>
    </source>
</evidence>
<dbReference type="Pfam" id="PF04321">
    <property type="entry name" value="RmlD_sub_bind"/>
    <property type="match status" value="1"/>
</dbReference>
<dbReference type="CDD" id="cd05254">
    <property type="entry name" value="dTDP_HR_like_SDR_e"/>
    <property type="match status" value="1"/>
</dbReference>
<evidence type="ECO:0000313" key="8">
    <source>
        <dbReference type="EMBL" id="MFC0678870.1"/>
    </source>
</evidence>
<protein>
    <recommendedName>
        <fullName evidence="4 6">dTDP-4-dehydrorhamnose reductase</fullName>
        <ecNumber evidence="3 6">1.1.1.133</ecNumber>
    </recommendedName>
</protein>
<evidence type="ECO:0000256" key="5">
    <source>
        <dbReference type="ARBA" id="ARBA00048200"/>
    </source>
</evidence>
<dbReference type="PANTHER" id="PTHR10491:SF4">
    <property type="entry name" value="METHIONINE ADENOSYLTRANSFERASE 2 SUBUNIT BETA"/>
    <property type="match status" value="1"/>
</dbReference>
<feature type="domain" description="RmlD-like substrate binding" evidence="7">
    <location>
        <begin position="1"/>
        <end position="297"/>
    </location>
</feature>
<comment type="similarity">
    <text evidence="2 6">Belongs to the dTDP-4-dehydrorhamnose reductase family.</text>
</comment>
<keyword evidence="6 8" id="KW-0560">Oxidoreductase</keyword>